<dbReference type="EMBL" id="MTSE01000023">
    <property type="protein sequence ID" value="OUJ70384.1"/>
    <property type="molecule type" value="Genomic_DNA"/>
</dbReference>
<dbReference type="OrthoDB" id="9852587at2"/>
<keyword evidence="2" id="KW-1185">Reference proteome</keyword>
<accession>A0A243W8I5</accession>
<comment type="caution">
    <text evidence="1">The sequence shown here is derived from an EMBL/GenBank/DDBJ whole genome shotgun (WGS) entry which is preliminary data.</text>
</comment>
<dbReference type="AlphaFoldDB" id="A0A243W8I5"/>
<name>A0A243W8I5_9BACT</name>
<sequence length="77" mass="8736">MAFISINDPQNPQNQHVINLDNVVSIKRAVDRQTRDGYEHVVIIAHTYSVETKFTYPDEASAKRAYADLIKYLGVVS</sequence>
<dbReference type="RefSeq" id="WP_086596741.1">
    <property type="nucleotide sequence ID" value="NZ_MTSE01000023.1"/>
</dbReference>
<evidence type="ECO:0000313" key="1">
    <source>
        <dbReference type="EMBL" id="OUJ70384.1"/>
    </source>
</evidence>
<protein>
    <submittedName>
        <fullName evidence="1">Uncharacterized protein</fullName>
    </submittedName>
</protein>
<organism evidence="1 2">
    <name type="scientific">Hymenobacter crusticola</name>
    <dbReference type="NCBI Taxonomy" id="1770526"/>
    <lineage>
        <taxon>Bacteria</taxon>
        <taxon>Pseudomonadati</taxon>
        <taxon>Bacteroidota</taxon>
        <taxon>Cytophagia</taxon>
        <taxon>Cytophagales</taxon>
        <taxon>Hymenobacteraceae</taxon>
        <taxon>Hymenobacter</taxon>
    </lineage>
</organism>
<reference evidence="1 2" key="1">
    <citation type="submission" date="2017-01" db="EMBL/GenBank/DDBJ databases">
        <title>A new Hymenobacter.</title>
        <authorList>
            <person name="Liang Y."/>
            <person name="Feng F."/>
        </authorList>
    </citation>
    <scope>NUCLEOTIDE SEQUENCE [LARGE SCALE GENOMIC DNA]</scope>
    <source>
        <strain evidence="1">MIMBbqt21</strain>
    </source>
</reference>
<evidence type="ECO:0000313" key="2">
    <source>
        <dbReference type="Proteomes" id="UP000194873"/>
    </source>
</evidence>
<dbReference type="Proteomes" id="UP000194873">
    <property type="component" value="Unassembled WGS sequence"/>
</dbReference>
<gene>
    <name evidence="1" type="ORF">BXP70_24425</name>
</gene>
<proteinExistence type="predicted"/>